<keyword evidence="3" id="KW-1185">Reference proteome</keyword>
<organism evidence="2 3">
    <name type="scientific">Natrinema hispanicum</name>
    <dbReference type="NCBI Taxonomy" id="392421"/>
    <lineage>
        <taxon>Archaea</taxon>
        <taxon>Methanobacteriati</taxon>
        <taxon>Methanobacteriota</taxon>
        <taxon>Stenosarchaea group</taxon>
        <taxon>Halobacteria</taxon>
        <taxon>Halobacteriales</taxon>
        <taxon>Natrialbaceae</taxon>
        <taxon>Natrinema</taxon>
    </lineage>
</organism>
<evidence type="ECO:0000313" key="1">
    <source>
        <dbReference type="EMBL" id="SDD78763.1"/>
    </source>
</evidence>
<dbReference type="STRING" id="392421.SAMN04488694_1398"/>
<dbReference type="Proteomes" id="UP000324021">
    <property type="component" value="Unassembled WGS sequence"/>
</dbReference>
<name>A0A1I0JDY9_9EURY</name>
<evidence type="ECO:0000313" key="2">
    <source>
        <dbReference type="EMBL" id="SEU08237.1"/>
    </source>
</evidence>
<dbReference type="Proteomes" id="UP000199320">
    <property type="component" value="Unassembled WGS sequence"/>
</dbReference>
<proteinExistence type="predicted"/>
<evidence type="ECO:0000313" key="3">
    <source>
        <dbReference type="Proteomes" id="UP000199320"/>
    </source>
</evidence>
<protein>
    <submittedName>
        <fullName evidence="2">Uncharacterized protein</fullName>
    </submittedName>
</protein>
<dbReference type="EMBL" id="FMZP01000049">
    <property type="protein sequence ID" value="SDD78763.1"/>
    <property type="molecule type" value="Genomic_DNA"/>
</dbReference>
<dbReference type="EMBL" id="FOIC01000039">
    <property type="protein sequence ID" value="SEU08237.1"/>
    <property type="molecule type" value="Genomic_DNA"/>
</dbReference>
<evidence type="ECO:0000313" key="4">
    <source>
        <dbReference type="Proteomes" id="UP000324021"/>
    </source>
</evidence>
<reference evidence="2" key="2">
    <citation type="submission" date="2016-10" db="EMBL/GenBank/DDBJ databases">
        <authorList>
            <person name="de Groot N.N."/>
        </authorList>
    </citation>
    <scope>NUCLEOTIDE SEQUENCE [LARGE SCALE GENOMIC DNA]</scope>
    <source>
        <strain evidence="2">CDM_6</strain>
    </source>
</reference>
<dbReference type="AlphaFoldDB" id="A0A1I0JDY9"/>
<gene>
    <name evidence="2" type="ORF">SAMN04488694_1398</name>
    <name evidence="1" type="ORF">SAMN05192552_10495</name>
</gene>
<sequence length="47" mass="4875">MAGSLPSSKLLQSKSGVFESVIYSTNPIYEGASVPEADLVEATDKAS</sequence>
<reference evidence="3 4" key="1">
    <citation type="submission" date="2016-10" db="EMBL/GenBank/DDBJ databases">
        <authorList>
            <person name="Varghese N."/>
            <person name="Submissions S."/>
        </authorList>
    </citation>
    <scope>NUCLEOTIDE SEQUENCE [LARGE SCALE GENOMIC DNA]</scope>
    <source>
        <strain evidence="1 4">CDM_1</strain>
        <strain evidence="3">CDM_6</strain>
    </source>
</reference>
<accession>A0A1I0JDY9</accession>